<proteinExistence type="inferred from homology"/>
<keyword evidence="6 8" id="KW-0694">RNA-binding</keyword>
<protein>
    <recommendedName>
        <fullName evidence="4 8">60S ribosome subunit biogenesis protein NIP7 homolog</fullName>
    </recommendedName>
</protein>
<dbReference type="InterPro" id="IPR036974">
    <property type="entry name" value="PUA_sf"/>
</dbReference>
<comment type="subunit">
    <text evidence="8">Interacts with pre-ribosome complex.</text>
</comment>
<dbReference type="InterPro" id="IPR002478">
    <property type="entry name" value="PUA"/>
</dbReference>
<dbReference type="CDD" id="cd21151">
    <property type="entry name" value="PUA_Nip7-like"/>
    <property type="match status" value="1"/>
</dbReference>
<sequence length="179" mass="20471">MRRLKANEHRVLVEKINKYIQDASVLLERSGEKYDFYFHRDRVFYCRVDLAKKAESVSRKNLLSFGTCFGKFTKGGKFRLHITALPYLAPYAKNRIWVKPAAEQHFLYGQHVLKSGLARVSEDISQYDGAVIMSMNDIPLGFGVAAKSTSQMKNTDPMTIIAFHQADIGEYIRSEETIV</sequence>
<comment type="function">
    <text evidence="1 8">Required for proper 34S pre-rRNA processing and 60S ribosome subunit assembly.</text>
</comment>
<organism evidence="10">
    <name type="scientific">Schistocephalus solidus</name>
    <name type="common">Tapeworm</name>
    <dbReference type="NCBI Taxonomy" id="70667"/>
    <lineage>
        <taxon>Eukaryota</taxon>
        <taxon>Metazoa</taxon>
        <taxon>Spiralia</taxon>
        <taxon>Lophotrochozoa</taxon>
        <taxon>Platyhelminthes</taxon>
        <taxon>Cestoda</taxon>
        <taxon>Eucestoda</taxon>
        <taxon>Diphyllobothriidea</taxon>
        <taxon>Diphyllobothriidae</taxon>
        <taxon>Schistocephalus</taxon>
    </lineage>
</organism>
<dbReference type="InterPro" id="IPR015947">
    <property type="entry name" value="PUA-like_sf"/>
</dbReference>
<dbReference type="PIRSF" id="PIRSF017190">
    <property type="entry name" value="Rbsml_synth_fac_NIP7"/>
    <property type="match status" value="1"/>
</dbReference>
<feature type="domain" description="PUA" evidence="9">
    <location>
        <begin position="94"/>
        <end position="173"/>
    </location>
</feature>
<dbReference type="Pfam" id="PF03657">
    <property type="entry name" value="UPF0113"/>
    <property type="match status" value="1"/>
</dbReference>
<dbReference type="AlphaFoldDB" id="A0A0X3PES5"/>
<dbReference type="CDD" id="cd21146">
    <property type="entry name" value="Nip7_N_euk"/>
    <property type="match status" value="1"/>
</dbReference>
<dbReference type="SMART" id="SM00359">
    <property type="entry name" value="PUA"/>
    <property type="match status" value="1"/>
</dbReference>
<dbReference type="InterPro" id="IPR040598">
    <property type="entry name" value="NIP7_N"/>
</dbReference>
<reference evidence="10" key="1">
    <citation type="submission" date="2016-01" db="EMBL/GenBank/DDBJ databases">
        <title>Reference transcriptome for the parasite Schistocephalus solidus: insights into the molecular evolution of parasitism.</title>
        <authorList>
            <person name="Hebert F.O."/>
            <person name="Grambauer S."/>
            <person name="Barber I."/>
            <person name="Landry C.R."/>
            <person name="Aubin-Horth N."/>
        </authorList>
    </citation>
    <scope>NUCLEOTIDE SEQUENCE</scope>
</reference>
<comment type="similarity">
    <text evidence="3 8">Belongs to the NIP7 family.</text>
</comment>
<comment type="subcellular location">
    <subcellularLocation>
        <location evidence="2">Nucleus</location>
        <location evidence="2">Nucleolus</location>
    </subcellularLocation>
</comment>
<dbReference type="FunFam" id="3.10.450.220:FF:000001">
    <property type="entry name" value="60S ribosome subunit biogenesis protein NIP7 homolog"/>
    <property type="match status" value="1"/>
</dbReference>
<dbReference type="GO" id="GO:0005730">
    <property type="term" value="C:nucleolus"/>
    <property type="evidence" value="ECO:0007669"/>
    <property type="project" value="UniProtKB-SubCell"/>
</dbReference>
<evidence type="ECO:0000256" key="2">
    <source>
        <dbReference type="ARBA" id="ARBA00004604"/>
    </source>
</evidence>
<evidence type="ECO:0000256" key="1">
    <source>
        <dbReference type="ARBA" id="ARBA00004087"/>
    </source>
</evidence>
<dbReference type="EMBL" id="GEEE01013425">
    <property type="protein sequence ID" value="JAP49800.1"/>
    <property type="molecule type" value="Transcribed_RNA"/>
</dbReference>
<dbReference type="InterPro" id="IPR055359">
    <property type="entry name" value="Nip7_N_euk"/>
</dbReference>
<dbReference type="Pfam" id="PF17833">
    <property type="entry name" value="pre-PUA_NIP7"/>
    <property type="match status" value="1"/>
</dbReference>
<evidence type="ECO:0000256" key="7">
    <source>
        <dbReference type="ARBA" id="ARBA00023242"/>
    </source>
</evidence>
<evidence type="ECO:0000313" key="10">
    <source>
        <dbReference type="EMBL" id="JAP49800.1"/>
    </source>
</evidence>
<dbReference type="GO" id="GO:0042255">
    <property type="term" value="P:ribosome assembly"/>
    <property type="evidence" value="ECO:0007669"/>
    <property type="project" value="InterPro"/>
</dbReference>
<dbReference type="FunFam" id="2.30.130.10:FF:000002">
    <property type="entry name" value="60S ribosome subunit biogenesis protein NIP7 homolog"/>
    <property type="match status" value="1"/>
</dbReference>
<evidence type="ECO:0000256" key="3">
    <source>
        <dbReference type="ARBA" id="ARBA00009895"/>
    </source>
</evidence>
<dbReference type="PROSITE" id="PS50890">
    <property type="entry name" value="PUA"/>
    <property type="match status" value="1"/>
</dbReference>
<evidence type="ECO:0000259" key="9">
    <source>
        <dbReference type="SMART" id="SM00359"/>
    </source>
</evidence>
<dbReference type="GO" id="GO:0003723">
    <property type="term" value="F:RNA binding"/>
    <property type="evidence" value="ECO:0007669"/>
    <property type="project" value="UniProtKB-KW"/>
</dbReference>
<name>A0A0X3PES5_SCHSO</name>
<evidence type="ECO:0000256" key="8">
    <source>
        <dbReference type="PIRNR" id="PIRNR017190"/>
    </source>
</evidence>
<dbReference type="Gene3D" id="3.10.450.220">
    <property type="match status" value="1"/>
</dbReference>
<accession>A0A0X3PES5</accession>
<dbReference type="InterPro" id="IPR005155">
    <property type="entry name" value="UPF0113_PUA"/>
</dbReference>
<dbReference type="Gene3D" id="2.30.130.10">
    <property type="entry name" value="PUA domain"/>
    <property type="match status" value="1"/>
</dbReference>
<evidence type="ECO:0000256" key="4">
    <source>
        <dbReference type="ARBA" id="ARBA00018162"/>
    </source>
</evidence>
<dbReference type="SUPFAM" id="SSF88802">
    <property type="entry name" value="Pre-PUA domain"/>
    <property type="match status" value="1"/>
</dbReference>
<dbReference type="EMBL" id="GEEE01024006">
    <property type="protein sequence ID" value="JAP39219.1"/>
    <property type="molecule type" value="Transcribed_RNA"/>
</dbReference>
<evidence type="ECO:0000256" key="5">
    <source>
        <dbReference type="ARBA" id="ARBA00022517"/>
    </source>
</evidence>
<keyword evidence="7 8" id="KW-0539">Nucleus</keyword>
<dbReference type="SUPFAM" id="SSF88697">
    <property type="entry name" value="PUA domain-like"/>
    <property type="match status" value="1"/>
</dbReference>
<keyword evidence="5 8" id="KW-0690">Ribosome biogenesis</keyword>
<gene>
    <name evidence="10" type="primary">NIP7</name>
    <name evidence="10" type="ORF">TR82504</name>
</gene>
<evidence type="ECO:0000256" key="6">
    <source>
        <dbReference type="ARBA" id="ARBA00022884"/>
    </source>
</evidence>
<dbReference type="InterPro" id="IPR016686">
    <property type="entry name" value="Ribosomal_synth_fac_NIP7"/>
</dbReference>